<name>A0A8T0WFR1_PANVG</name>
<sequence length="121" mass="13468">MMGIKVLLQLLVFALVFTMFTKHQALGEQDCYAERDSVIHECMETLRHDAPYKHPTASCRRVVRRSDVACICRVLSIDDEGLISVAKFLQLARECGKPVAGTPKCGSFTLPQPRSPPPPRA</sequence>
<feature type="signal peptide" evidence="1">
    <location>
        <begin position="1"/>
        <end position="27"/>
    </location>
</feature>
<comment type="caution">
    <text evidence="3">The sequence shown here is derived from an EMBL/GenBank/DDBJ whole genome shotgun (WGS) entry which is preliminary data.</text>
</comment>
<proteinExistence type="predicted"/>
<evidence type="ECO:0000313" key="4">
    <source>
        <dbReference type="Proteomes" id="UP000823388"/>
    </source>
</evidence>
<dbReference type="Gene3D" id="1.10.110.10">
    <property type="entry name" value="Plant lipid-transfer and hydrophobic proteins"/>
    <property type="match status" value="1"/>
</dbReference>
<dbReference type="AlphaFoldDB" id="A0A8T0WFR1"/>
<dbReference type="PANTHER" id="PTHR33286">
    <property type="entry name" value="BIFUNCTIONAL INHIBITOR/LIPID-TRANSFER PROTEIN/SEED STORAGE 2S ALBUMIN SUPERFAMILY PROTEIN"/>
    <property type="match status" value="1"/>
</dbReference>
<keyword evidence="1" id="KW-0732">Signal</keyword>
<dbReference type="InterPro" id="IPR016140">
    <property type="entry name" value="Bifunc_inhib/LTP/seed_store"/>
</dbReference>
<feature type="chain" id="PRO_5035844905" description="Bifunctional inhibitor/plant lipid transfer protein/seed storage helical domain-containing protein" evidence="1">
    <location>
        <begin position="28"/>
        <end position="121"/>
    </location>
</feature>
<dbReference type="PANTHER" id="PTHR33286:SF24">
    <property type="entry name" value="BIFUNCTIONAL INHIBITOR_PLANT LIPID TRANSFER PROTEIN_SEED STORAGE HELICAL DOMAIN-CONTAINING PROTEIN"/>
    <property type="match status" value="1"/>
</dbReference>
<gene>
    <name evidence="3" type="ORF">PVAP13_2KG375776</name>
</gene>
<evidence type="ECO:0000313" key="3">
    <source>
        <dbReference type="EMBL" id="KAG2644686.1"/>
    </source>
</evidence>
<keyword evidence="4" id="KW-1185">Reference proteome</keyword>
<evidence type="ECO:0000256" key="1">
    <source>
        <dbReference type="SAM" id="SignalP"/>
    </source>
</evidence>
<dbReference type="Pfam" id="PF14368">
    <property type="entry name" value="LTP_2"/>
    <property type="match status" value="1"/>
</dbReference>
<evidence type="ECO:0000259" key="2">
    <source>
        <dbReference type="Pfam" id="PF14368"/>
    </source>
</evidence>
<protein>
    <recommendedName>
        <fullName evidence="2">Bifunctional inhibitor/plant lipid transfer protein/seed storage helical domain-containing protein</fullName>
    </recommendedName>
</protein>
<feature type="domain" description="Bifunctional inhibitor/plant lipid transfer protein/seed storage helical" evidence="2">
    <location>
        <begin position="12"/>
        <end position="105"/>
    </location>
</feature>
<dbReference type="InterPro" id="IPR036312">
    <property type="entry name" value="Bifun_inhib/LTP/seed_sf"/>
</dbReference>
<dbReference type="EMBL" id="CM029039">
    <property type="protein sequence ID" value="KAG2644686.1"/>
    <property type="molecule type" value="Genomic_DNA"/>
</dbReference>
<dbReference type="Proteomes" id="UP000823388">
    <property type="component" value="Chromosome 2K"/>
</dbReference>
<organism evidence="3 4">
    <name type="scientific">Panicum virgatum</name>
    <name type="common">Blackwell switchgrass</name>
    <dbReference type="NCBI Taxonomy" id="38727"/>
    <lineage>
        <taxon>Eukaryota</taxon>
        <taxon>Viridiplantae</taxon>
        <taxon>Streptophyta</taxon>
        <taxon>Embryophyta</taxon>
        <taxon>Tracheophyta</taxon>
        <taxon>Spermatophyta</taxon>
        <taxon>Magnoliopsida</taxon>
        <taxon>Liliopsida</taxon>
        <taxon>Poales</taxon>
        <taxon>Poaceae</taxon>
        <taxon>PACMAD clade</taxon>
        <taxon>Panicoideae</taxon>
        <taxon>Panicodae</taxon>
        <taxon>Paniceae</taxon>
        <taxon>Panicinae</taxon>
        <taxon>Panicum</taxon>
        <taxon>Panicum sect. Hiantes</taxon>
    </lineage>
</organism>
<reference evidence="3" key="1">
    <citation type="submission" date="2020-05" db="EMBL/GenBank/DDBJ databases">
        <title>WGS assembly of Panicum virgatum.</title>
        <authorList>
            <person name="Lovell J.T."/>
            <person name="Jenkins J."/>
            <person name="Shu S."/>
            <person name="Juenger T.E."/>
            <person name="Schmutz J."/>
        </authorList>
    </citation>
    <scope>NUCLEOTIDE SEQUENCE</scope>
    <source>
        <strain evidence="3">AP13</strain>
    </source>
</reference>
<accession>A0A8T0WFR1</accession>